<dbReference type="InterPro" id="IPR021228">
    <property type="entry name" value="BrxD"/>
</dbReference>
<dbReference type="EMBL" id="UAPV01000001">
    <property type="protein sequence ID" value="SPT68904.1"/>
    <property type="molecule type" value="Genomic_DNA"/>
</dbReference>
<dbReference type="Pfam" id="PF10923">
    <property type="entry name" value="BrxC_BrxD"/>
    <property type="match status" value="1"/>
</dbReference>
<dbReference type="InterPro" id="IPR027417">
    <property type="entry name" value="P-loop_NTPase"/>
</dbReference>
<dbReference type="OrthoDB" id="9772976at2"/>
<gene>
    <name evidence="1" type="ORF">NCTC13093_00250</name>
</gene>
<reference evidence="1 2" key="1">
    <citation type="submission" date="2018-06" db="EMBL/GenBank/DDBJ databases">
        <authorList>
            <consortium name="Pathogen Informatics"/>
            <person name="Doyle S."/>
        </authorList>
    </citation>
    <scope>NUCLEOTIDE SEQUENCE [LARGE SCALE GENOMIC DNA]</scope>
    <source>
        <strain evidence="1 2">NCTC13093</strain>
    </source>
</reference>
<dbReference type="Proteomes" id="UP000250086">
    <property type="component" value="Unassembled WGS sequence"/>
</dbReference>
<dbReference type="SUPFAM" id="SSF52540">
    <property type="entry name" value="P-loop containing nucleoside triphosphate hydrolases"/>
    <property type="match status" value="1"/>
</dbReference>
<name>A0A2X0V2Z2_9GAMM</name>
<dbReference type="AlphaFoldDB" id="A0A2X0V2Z2"/>
<evidence type="ECO:0000313" key="2">
    <source>
        <dbReference type="Proteomes" id="UP000250086"/>
    </source>
</evidence>
<accession>A0A2X0V2Z2</accession>
<dbReference type="RefSeq" id="WP_113743114.1">
    <property type="nucleotide sequence ID" value="NZ_UAPU01000006.1"/>
</dbReference>
<sequence>MAAVLRPRERNAIIQSLKAGVTPRIGLEHIQVGRVNEVKTLIADLERIEAGGSAFRVIIGDFGAGKSFFLQLIRYIALEKGMVVVNADLSPDRRLYSSSGQARSLYQELTRNIATRTFLDGNAMGAIVEKFITMKKQVADDKGTSVADEIKKSLNSISDLVGGYDFASVIAQYYEAYENGNDFKKECVIRYLRGEYTSKADAKKDLDVRTIVDDASVYDRLKLLAKFVQEAGFKGLLVNLDEMVNLYKIPNSKSRNANYEQILRILNDSLQGSCEGIGFLLGGTPEFLIDQRRGLYSYEALRSRLSENTFAQVANVVDYNNIVLTLQNLTPEELYVLLGNIRHVYANGKEENYLLPDEALSAFLKHCNDNIGEAYFRTPRNTIKAFVDLLSVIEQNRDLKWQSLIGSIGIQSEEGAAVHSVSEADTDDDELTAFKL</sequence>
<evidence type="ECO:0000313" key="1">
    <source>
        <dbReference type="EMBL" id="SPT68904.1"/>
    </source>
</evidence>
<organism evidence="1 2">
    <name type="scientific">Anaerobiospirillum thomasii</name>
    <dbReference type="NCBI Taxonomy" id="179995"/>
    <lineage>
        <taxon>Bacteria</taxon>
        <taxon>Pseudomonadati</taxon>
        <taxon>Pseudomonadota</taxon>
        <taxon>Gammaproteobacteria</taxon>
        <taxon>Aeromonadales</taxon>
        <taxon>Succinivibrionaceae</taxon>
        <taxon>Anaerobiospirillum</taxon>
    </lineage>
</organism>
<protein>
    <submittedName>
        <fullName evidence="1">P-loop Domain of uncharacterized function (DUF2791)</fullName>
    </submittedName>
</protein>
<proteinExistence type="predicted"/>
<keyword evidence="2" id="KW-1185">Reference proteome</keyword>